<evidence type="ECO:0000256" key="3">
    <source>
        <dbReference type="ARBA" id="ARBA00022741"/>
    </source>
</evidence>
<feature type="domain" description="ABC transporter" evidence="5">
    <location>
        <begin position="2"/>
        <end position="242"/>
    </location>
</feature>
<dbReference type="AlphaFoldDB" id="K0YK41"/>
<dbReference type="InterPro" id="IPR015856">
    <property type="entry name" value="ABC_transpr_CbiO/EcfA_su"/>
</dbReference>
<dbReference type="PANTHER" id="PTHR43553:SF24">
    <property type="entry name" value="ENERGY-COUPLING FACTOR TRANSPORTER ATP-BINDING PROTEIN ECFA1"/>
    <property type="match status" value="1"/>
</dbReference>
<evidence type="ECO:0000256" key="4">
    <source>
        <dbReference type="ARBA" id="ARBA00022840"/>
    </source>
</evidence>
<protein>
    <recommendedName>
        <fullName evidence="5">ABC transporter domain-containing protein</fullName>
    </recommendedName>
</protein>
<evidence type="ECO:0000259" key="5">
    <source>
        <dbReference type="PROSITE" id="PS50893"/>
    </source>
</evidence>
<evidence type="ECO:0000256" key="2">
    <source>
        <dbReference type="ARBA" id="ARBA00022448"/>
    </source>
</evidence>
<evidence type="ECO:0000256" key="1">
    <source>
        <dbReference type="ARBA" id="ARBA00005417"/>
    </source>
</evidence>
<dbReference type="PANTHER" id="PTHR43553">
    <property type="entry name" value="HEAVY METAL TRANSPORTER"/>
    <property type="match status" value="1"/>
</dbReference>
<evidence type="ECO:0000313" key="6">
    <source>
        <dbReference type="EMBL" id="EJZ83861.1"/>
    </source>
</evidence>
<feature type="domain" description="ABC transporter" evidence="5">
    <location>
        <begin position="324"/>
        <end position="555"/>
    </location>
</feature>
<dbReference type="GO" id="GO:0042626">
    <property type="term" value="F:ATPase-coupled transmembrane transporter activity"/>
    <property type="evidence" value="ECO:0007669"/>
    <property type="project" value="TreeGrafter"/>
</dbReference>
<keyword evidence="7" id="KW-1185">Reference proteome</keyword>
<evidence type="ECO:0000313" key="7">
    <source>
        <dbReference type="Proteomes" id="UP000006069"/>
    </source>
</evidence>
<sequence length="627" mass="66712">MIQLRDFGFRYREHAECAIHDVNLDIPEGAFVGITGAAASGKSTLTYALNGIIPHCYSGDFYGSVVIDGVDTVEASLTEISRLVGSVCQDIESQIVTPLVEDEILYGLENFGVARDEGVARMEDVLGAMGIEELRSCEISSLSGGQKQKVAIASILALRPRVLVLDEPTAELDPAASRGVFDLLKQYSREHKITVVAVEQKIALLCDYADMIVVMEEGSVRVSGTPDEVLVRAPELYAMGVNVPRVTSLTRSLRDKGVYEGPVCRTVSQGALHIAQSLRAKGQAIPPDAAPGGSFAECVASCEKEAGKGEERTRRNGKAGLAALEFHDVYAGYEGELAVLKGVDFAIQEGEFVAFVGANGAGKSTTMRLMNGLIKPSAGKVSVFGTSTASCPTSELARTVGFLFQNPDRQICKTTVREELLFGFEATGRVDARAQRAVDEAIEKFGLDASADPFLLSRGSRQLLALASIAVSAPRVVVLDEPTTGLDYRECEKIMQCVSRLHENGTTVVMVCHDMEVVADFAGRVIVMTAGCVVADGPIFEVMRDEEVLAKASIEPSQMTALSMLLGKGLSGGLRERVLSSNTLEELSIVLGDALAGGASASSAVHDLLPGRAAGGKCRVRTEGELR</sequence>
<gene>
    <name evidence="6" type="ORF">HMPREF9451_01383</name>
</gene>
<dbReference type="GO" id="GO:0005524">
    <property type="term" value="F:ATP binding"/>
    <property type="evidence" value="ECO:0007669"/>
    <property type="project" value="UniProtKB-KW"/>
</dbReference>
<keyword evidence="3" id="KW-0547">Nucleotide-binding</keyword>
<dbReference type="CDD" id="cd03225">
    <property type="entry name" value="ABC_cobalt_CbiO_domain1"/>
    <property type="match status" value="2"/>
</dbReference>
<dbReference type="EMBL" id="ADMD01000007">
    <property type="protein sequence ID" value="EJZ83861.1"/>
    <property type="molecule type" value="Genomic_DNA"/>
</dbReference>
<dbReference type="RefSeq" id="WP_009139580.1">
    <property type="nucleotide sequence ID" value="NZ_JH815198.1"/>
</dbReference>
<dbReference type="GO" id="GO:0016887">
    <property type="term" value="F:ATP hydrolysis activity"/>
    <property type="evidence" value="ECO:0007669"/>
    <property type="project" value="InterPro"/>
</dbReference>
<keyword evidence="2" id="KW-0813">Transport</keyword>
<reference evidence="6 7" key="1">
    <citation type="submission" date="2012-08" db="EMBL/GenBank/DDBJ databases">
        <title>The Genome Sequence of Slackia piriformis YIT 12062.</title>
        <authorList>
            <consortium name="The Broad Institute Genome Sequencing Platform"/>
            <person name="Earl A."/>
            <person name="Ward D."/>
            <person name="Feldgarden M."/>
            <person name="Gevers D."/>
            <person name="Morotomi M."/>
            <person name="Walker B."/>
            <person name="Young S.K."/>
            <person name="Zeng Q."/>
            <person name="Gargeya S."/>
            <person name="Fitzgerald M."/>
            <person name="Haas B."/>
            <person name="Abouelleil A."/>
            <person name="Alvarado L."/>
            <person name="Arachchi H.M."/>
            <person name="Berlin A.M."/>
            <person name="Chapman S.B."/>
            <person name="Goldberg J."/>
            <person name="Griggs A."/>
            <person name="Gujja S."/>
            <person name="Hansen M."/>
            <person name="Howarth C."/>
            <person name="Imamovic A."/>
            <person name="Larimer J."/>
            <person name="McCowen C."/>
            <person name="Montmayeur A."/>
            <person name="Murphy C."/>
            <person name="Neiman D."/>
            <person name="Pearson M."/>
            <person name="Priest M."/>
            <person name="Roberts A."/>
            <person name="Saif S."/>
            <person name="Shea T."/>
            <person name="Sisk P."/>
            <person name="Sykes S."/>
            <person name="Wortman J."/>
            <person name="Nusbaum C."/>
            <person name="Birren B."/>
        </authorList>
    </citation>
    <scope>NUCLEOTIDE SEQUENCE [LARGE SCALE GENOMIC DNA]</scope>
    <source>
        <strain evidence="6 7">YIT 12062</strain>
    </source>
</reference>
<dbReference type="NCBIfam" id="NF010167">
    <property type="entry name" value="PRK13648.1"/>
    <property type="match status" value="2"/>
</dbReference>
<dbReference type="InterPro" id="IPR027417">
    <property type="entry name" value="P-loop_NTPase"/>
</dbReference>
<dbReference type="InterPro" id="IPR003593">
    <property type="entry name" value="AAA+_ATPase"/>
</dbReference>
<dbReference type="PROSITE" id="PS50893">
    <property type="entry name" value="ABC_TRANSPORTER_2"/>
    <property type="match status" value="2"/>
</dbReference>
<keyword evidence="4" id="KW-0067">ATP-binding</keyword>
<dbReference type="InterPro" id="IPR017871">
    <property type="entry name" value="ABC_transporter-like_CS"/>
</dbReference>
<dbReference type="InterPro" id="IPR050095">
    <property type="entry name" value="ECF_ABC_transporter_ATP-bd"/>
</dbReference>
<dbReference type="Pfam" id="PF00005">
    <property type="entry name" value="ABC_tran"/>
    <property type="match status" value="2"/>
</dbReference>
<dbReference type="PATRIC" id="fig|742818.3.peg.1453"/>
<dbReference type="InParanoid" id="K0YK41"/>
<dbReference type="GO" id="GO:0043190">
    <property type="term" value="C:ATP-binding cassette (ABC) transporter complex"/>
    <property type="evidence" value="ECO:0007669"/>
    <property type="project" value="TreeGrafter"/>
</dbReference>
<organism evidence="6 7">
    <name type="scientific">Slackia piriformis YIT 12062</name>
    <dbReference type="NCBI Taxonomy" id="742818"/>
    <lineage>
        <taxon>Bacteria</taxon>
        <taxon>Bacillati</taxon>
        <taxon>Actinomycetota</taxon>
        <taxon>Coriobacteriia</taxon>
        <taxon>Eggerthellales</taxon>
        <taxon>Eggerthellaceae</taxon>
        <taxon>Slackia</taxon>
    </lineage>
</organism>
<accession>K0YK41</accession>
<dbReference type="Proteomes" id="UP000006069">
    <property type="component" value="Unassembled WGS sequence"/>
</dbReference>
<comment type="caution">
    <text evidence="6">The sequence shown here is derived from an EMBL/GenBank/DDBJ whole genome shotgun (WGS) entry which is preliminary data.</text>
</comment>
<dbReference type="SUPFAM" id="SSF52540">
    <property type="entry name" value="P-loop containing nucleoside triphosphate hydrolases"/>
    <property type="match status" value="2"/>
</dbReference>
<comment type="similarity">
    <text evidence="1">Belongs to the ABC transporter superfamily.</text>
</comment>
<dbReference type="SMART" id="SM00382">
    <property type="entry name" value="AAA"/>
    <property type="match status" value="2"/>
</dbReference>
<name>K0YK41_9ACTN</name>
<dbReference type="InterPro" id="IPR003439">
    <property type="entry name" value="ABC_transporter-like_ATP-bd"/>
</dbReference>
<dbReference type="Gene3D" id="3.40.50.300">
    <property type="entry name" value="P-loop containing nucleotide triphosphate hydrolases"/>
    <property type="match status" value="2"/>
</dbReference>
<dbReference type="eggNOG" id="COG1122">
    <property type="taxonomic scope" value="Bacteria"/>
</dbReference>
<proteinExistence type="inferred from homology"/>
<dbReference type="HOGENOM" id="CLU_000604_86_7_11"/>
<dbReference type="PROSITE" id="PS00211">
    <property type="entry name" value="ABC_TRANSPORTER_1"/>
    <property type="match status" value="1"/>
</dbReference>